<dbReference type="AlphaFoldDB" id="A0A815HW40"/>
<keyword evidence="2" id="KW-0711">Selenium</keyword>
<evidence type="ECO:0000256" key="1">
    <source>
        <dbReference type="ARBA" id="ARBA00005606"/>
    </source>
</evidence>
<dbReference type="EMBL" id="CAJNOJ010000271">
    <property type="protein sequence ID" value="CAF1357803.1"/>
    <property type="molecule type" value="Genomic_DNA"/>
</dbReference>
<dbReference type="EMBL" id="CAJNOR010002643">
    <property type="protein sequence ID" value="CAF1322317.1"/>
    <property type="molecule type" value="Genomic_DNA"/>
</dbReference>
<evidence type="ECO:0000313" key="5">
    <source>
        <dbReference type="Proteomes" id="UP000663828"/>
    </source>
</evidence>
<name>A0A815HW40_ADIRI</name>
<dbReference type="OrthoDB" id="10252446at2759"/>
<reference evidence="4" key="1">
    <citation type="submission" date="2021-02" db="EMBL/GenBank/DDBJ databases">
        <authorList>
            <person name="Nowell W R."/>
        </authorList>
    </citation>
    <scope>NUCLEOTIDE SEQUENCE</scope>
</reference>
<comment type="caution">
    <text evidence="4">The sequence shown here is derived from an EMBL/GenBank/DDBJ whole genome shotgun (WGS) entry which is preliminary data.</text>
</comment>
<sequence length="154" mass="17782">MSSEHRCCDSTSFGPGYKSSLDAMQNGPHEEYLYIVMISCDETKPDYLATIDINPHSSRYQQVVSRVYAQQPQDEFHHFGWNTCSSCHGDQEKKRRFLIIGTLKSSCLYIIDTADVQKQKIHKIIHTDELKKWDLSAPHTIHCLGMCRFFSFDS</sequence>
<dbReference type="InterPro" id="IPR008826">
    <property type="entry name" value="Se-bd"/>
</dbReference>
<dbReference type="GO" id="GO:0008430">
    <property type="term" value="F:selenium binding"/>
    <property type="evidence" value="ECO:0007669"/>
    <property type="project" value="InterPro"/>
</dbReference>
<proteinExistence type="inferred from homology"/>
<dbReference type="Pfam" id="PF05694">
    <property type="entry name" value="SBP56"/>
    <property type="match status" value="1"/>
</dbReference>
<comment type="similarity">
    <text evidence="1">Belongs to the selenium-binding protein family.</text>
</comment>
<keyword evidence="5" id="KW-1185">Reference proteome</keyword>
<organism evidence="4 6">
    <name type="scientific">Adineta ricciae</name>
    <name type="common">Rotifer</name>
    <dbReference type="NCBI Taxonomy" id="249248"/>
    <lineage>
        <taxon>Eukaryota</taxon>
        <taxon>Metazoa</taxon>
        <taxon>Spiralia</taxon>
        <taxon>Gnathifera</taxon>
        <taxon>Rotifera</taxon>
        <taxon>Eurotatoria</taxon>
        <taxon>Bdelloidea</taxon>
        <taxon>Adinetida</taxon>
        <taxon>Adinetidae</taxon>
        <taxon>Adineta</taxon>
    </lineage>
</organism>
<evidence type="ECO:0000313" key="3">
    <source>
        <dbReference type="EMBL" id="CAF1322317.1"/>
    </source>
</evidence>
<dbReference type="Proteomes" id="UP000663828">
    <property type="component" value="Unassembled WGS sequence"/>
</dbReference>
<evidence type="ECO:0000313" key="4">
    <source>
        <dbReference type="EMBL" id="CAF1357803.1"/>
    </source>
</evidence>
<gene>
    <name evidence="4" type="ORF">EDS130_LOCUS33641</name>
    <name evidence="3" type="ORF">XAT740_LOCUS29980</name>
</gene>
<accession>A0A815HW40</accession>
<evidence type="ECO:0000256" key="2">
    <source>
        <dbReference type="ARBA" id="ARBA00023266"/>
    </source>
</evidence>
<dbReference type="PANTHER" id="PTHR23300">
    <property type="entry name" value="METHANETHIOL OXIDASE"/>
    <property type="match status" value="1"/>
</dbReference>
<protein>
    <submittedName>
        <fullName evidence="4">Uncharacterized protein</fullName>
    </submittedName>
</protein>
<evidence type="ECO:0000313" key="6">
    <source>
        <dbReference type="Proteomes" id="UP000663852"/>
    </source>
</evidence>
<dbReference type="PANTHER" id="PTHR23300:SF0">
    <property type="entry name" value="METHANETHIOL OXIDASE"/>
    <property type="match status" value="1"/>
</dbReference>
<dbReference type="Proteomes" id="UP000663852">
    <property type="component" value="Unassembled WGS sequence"/>
</dbReference>